<accession>A0A165I140</accession>
<dbReference type="AlphaFoldDB" id="A0A165I140"/>
<evidence type="ECO:0000313" key="1">
    <source>
        <dbReference type="EMBL" id="KZT59999.1"/>
    </source>
</evidence>
<keyword evidence="2" id="KW-1185">Reference proteome</keyword>
<dbReference type="InParanoid" id="A0A165I140"/>
<evidence type="ECO:0000313" key="2">
    <source>
        <dbReference type="Proteomes" id="UP000076842"/>
    </source>
</evidence>
<proteinExistence type="predicted"/>
<dbReference type="EMBL" id="KV423935">
    <property type="protein sequence ID" value="KZT59999.1"/>
    <property type="molecule type" value="Genomic_DNA"/>
</dbReference>
<sequence length="219" mass="24461">MDVTSGFNPDYNFSVDGPGPIETYGINIKRLDGPQASIEVTIEDLYQKPVGLIWPPGPTCSEEWVNNTQSTFELLDFDIVIPSSGIQSKAIRPRVDPISIPATNGCTYGFLRYWVDKGKESHDSTVFGVRIDDTVESPESDNKKSEPGMPQVSMFTGPPNACFWVNIDEDLQSRFQVVVKHKPKDYIVTISHLFTFPEDPTRCALRITIEDDICFPPGN</sequence>
<name>A0A165I140_9BASI</name>
<organism evidence="1 2">
    <name type="scientific">Calocera cornea HHB12733</name>
    <dbReference type="NCBI Taxonomy" id="1353952"/>
    <lineage>
        <taxon>Eukaryota</taxon>
        <taxon>Fungi</taxon>
        <taxon>Dikarya</taxon>
        <taxon>Basidiomycota</taxon>
        <taxon>Agaricomycotina</taxon>
        <taxon>Dacrymycetes</taxon>
        <taxon>Dacrymycetales</taxon>
        <taxon>Dacrymycetaceae</taxon>
        <taxon>Calocera</taxon>
    </lineage>
</organism>
<reference evidence="1 2" key="1">
    <citation type="journal article" date="2016" name="Mol. Biol. Evol.">
        <title>Comparative Genomics of Early-Diverging Mushroom-Forming Fungi Provides Insights into the Origins of Lignocellulose Decay Capabilities.</title>
        <authorList>
            <person name="Nagy L.G."/>
            <person name="Riley R."/>
            <person name="Tritt A."/>
            <person name="Adam C."/>
            <person name="Daum C."/>
            <person name="Floudas D."/>
            <person name="Sun H."/>
            <person name="Yadav J.S."/>
            <person name="Pangilinan J."/>
            <person name="Larsson K.H."/>
            <person name="Matsuura K."/>
            <person name="Barry K."/>
            <person name="Labutti K."/>
            <person name="Kuo R."/>
            <person name="Ohm R.A."/>
            <person name="Bhattacharya S.S."/>
            <person name="Shirouzu T."/>
            <person name="Yoshinaga Y."/>
            <person name="Martin F.M."/>
            <person name="Grigoriev I.V."/>
            <person name="Hibbett D.S."/>
        </authorList>
    </citation>
    <scope>NUCLEOTIDE SEQUENCE [LARGE SCALE GENOMIC DNA]</scope>
    <source>
        <strain evidence="1 2">HHB12733</strain>
    </source>
</reference>
<dbReference type="Proteomes" id="UP000076842">
    <property type="component" value="Unassembled WGS sequence"/>
</dbReference>
<protein>
    <submittedName>
        <fullName evidence="1">Uncharacterized protein</fullName>
    </submittedName>
</protein>
<gene>
    <name evidence="1" type="ORF">CALCODRAFT_553942</name>
</gene>